<accession>A0ABT0XDX1</accession>
<dbReference type="Pfam" id="PF06386">
    <property type="entry name" value="GvpL_GvpF"/>
    <property type="match status" value="1"/>
</dbReference>
<feature type="region of interest" description="Disordered" evidence="4">
    <location>
        <begin position="143"/>
        <end position="169"/>
    </location>
</feature>
<feature type="compositionally biased region" description="Low complexity" evidence="4">
    <location>
        <begin position="155"/>
        <end position="169"/>
    </location>
</feature>
<organism evidence="5 6">
    <name type="scientific">Streptomyces meridianus</name>
    <dbReference type="NCBI Taxonomy" id="2938945"/>
    <lineage>
        <taxon>Bacteria</taxon>
        <taxon>Bacillati</taxon>
        <taxon>Actinomycetota</taxon>
        <taxon>Actinomycetes</taxon>
        <taxon>Kitasatosporales</taxon>
        <taxon>Streptomycetaceae</taxon>
        <taxon>Streptomyces</taxon>
    </lineage>
</organism>
<dbReference type="InterPro" id="IPR009430">
    <property type="entry name" value="GvpL/GvpF"/>
</dbReference>
<keyword evidence="6" id="KW-1185">Reference proteome</keyword>
<name>A0ABT0XDX1_9ACTN</name>
<dbReference type="EMBL" id="JAMQGM010000049">
    <property type="protein sequence ID" value="MCM2579962.1"/>
    <property type="molecule type" value="Genomic_DNA"/>
</dbReference>
<keyword evidence="1" id="KW-0304">Gas vesicle</keyword>
<evidence type="ECO:0000256" key="1">
    <source>
        <dbReference type="ARBA" id="ARBA00022987"/>
    </source>
</evidence>
<evidence type="ECO:0000256" key="4">
    <source>
        <dbReference type="SAM" id="MobiDB-lite"/>
    </source>
</evidence>
<reference evidence="5" key="1">
    <citation type="journal article" date="2023" name="Int. J. Syst. Evol. Microbiol.">
        <title>Streptomyces meridianus sp. nov. isolated from brackish water of the Tagus estuary in Alcochete, Portugal.</title>
        <authorList>
            <person name="Santos J.D.N."/>
            <person name="Klimek D."/>
            <person name="Calusinska M."/>
            <person name="Lobo Da Cunha A."/>
            <person name="Catita J."/>
            <person name="Goncalves H."/>
            <person name="Gonzalez I."/>
            <person name="Reyes F."/>
            <person name="Lage O.M."/>
        </authorList>
    </citation>
    <scope>NUCLEOTIDE SEQUENCE</scope>
    <source>
        <strain evidence="5">MTZ3.1</strain>
    </source>
</reference>
<dbReference type="Proteomes" id="UP001167160">
    <property type="component" value="Unassembled WGS sequence"/>
</dbReference>
<evidence type="ECO:0000313" key="5">
    <source>
        <dbReference type="EMBL" id="MCM2579962.1"/>
    </source>
</evidence>
<sequence length="279" mass="29894">MTPPSPGSGASTATYVFAVCRRCDSGVLSGVTGHAPAAPVRSLRVGALEAVVQDVPEAEFSEEALSERLADPVQLERCVRSHHAVVSAVAEHTAVVPLPLATLYRGDERARAALEENEHRFMTALARISGRSEWGVKVYARPGDRAGAPAQPETAPVSSSGAGRPGAGRAYLDRVRGRQRAREDRDRSAFQAAELVEARLREVAVAARRLRPHHTERTGDRGVQVLNATCLVPDSRCRELDLLVTELRGDPALRGVEIELSGPWAPYSFVQGGETDAGP</sequence>
<dbReference type="RefSeq" id="WP_251418399.1">
    <property type="nucleotide sequence ID" value="NZ_JAMQGM010000049.1"/>
</dbReference>
<comment type="caution">
    <text evidence="5">The sequence shown here is derived from an EMBL/GenBank/DDBJ whole genome shotgun (WGS) entry which is preliminary data.</text>
</comment>
<protein>
    <submittedName>
        <fullName evidence="5">GvpL/GvpF family gas vesicle protein</fullName>
    </submittedName>
</protein>
<dbReference type="PANTHER" id="PTHR36852">
    <property type="entry name" value="PROTEIN GVPL 2"/>
    <property type="match status" value="1"/>
</dbReference>
<evidence type="ECO:0000256" key="2">
    <source>
        <dbReference type="ARBA" id="ARBA00035108"/>
    </source>
</evidence>
<comment type="subcellular location">
    <subcellularLocation>
        <location evidence="2">Gas vesicle</location>
    </subcellularLocation>
</comment>
<evidence type="ECO:0000256" key="3">
    <source>
        <dbReference type="ARBA" id="ARBA00035643"/>
    </source>
</evidence>
<dbReference type="PANTHER" id="PTHR36852:SF1">
    <property type="entry name" value="PROTEIN GVPL 2"/>
    <property type="match status" value="1"/>
</dbReference>
<comment type="similarity">
    <text evidence="3">Belongs to the gas vesicle GvpF/GvpL family.</text>
</comment>
<proteinExistence type="inferred from homology"/>
<evidence type="ECO:0000313" key="6">
    <source>
        <dbReference type="Proteomes" id="UP001167160"/>
    </source>
</evidence>
<gene>
    <name evidence="5" type="ORF">M1E25_21880</name>
</gene>